<dbReference type="EMBL" id="MTBD01000006">
    <property type="protein sequence ID" value="PRP71958.1"/>
    <property type="molecule type" value="Genomic_DNA"/>
</dbReference>
<sequence length="87" mass="9333">MIGAYQIAVSSSILIDAGMRIRQGAHDDASELTSIIDAKLPPVIPMASIVPSSCAKFPDMTDTIRKPGFTVYPPCVVQVNDVEIAWT</sequence>
<organism evidence="1 2">
    <name type="scientific">Chromobacterium amazonense</name>
    <dbReference type="NCBI Taxonomy" id="1382803"/>
    <lineage>
        <taxon>Bacteria</taxon>
        <taxon>Pseudomonadati</taxon>
        <taxon>Pseudomonadota</taxon>
        <taxon>Betaproteobacteria</taxon>
        <taxon>Neisseriales</taxon>
        <taxon>Chromobacteriaceae</taxon>
        <taxon>Chromobacterium</taxon>
    </lineage>
</organism>
<name>A0A2S9X8B6_9NEIS</name>
<dbReference type="AlphaFoldDB" id="A0A2S9X8B6"/>
<accession>A0A2S9X8B6</accession>
<proteinExistence type="predicted"/>
<gene>
    <name evidence="1" type="ORF">BUE93_03430</name>
</gene>
<reference evidence="1 2" key="1">
    <citation type="submission" date="2017-01" db="EMBL/GenBank/DDBJ databases">
        <title>New insights into the genetic diversity of Chromobacterium isolated from tropical freshwater lake.</title>
        <authorList>
            <person name="Santos A.B."/>
            <person name="Nascimento A.M."/>
            <person name="Da Silva P.C."/>
        </authorList>
    </citation>
    <scope>NUCLEOTIDE SEQUENCE [LARGE SCALE GENOMIC DNA]</scope>
    <source>
        <strain evidence="1 2">56AF</strain>
    </source>
</reference>
<protein>
    <submittedName>
        <fullName evidence="1">Uncharacterized protein</fullName>
    </submittedName>
</protein>
<evidence type="ECO:0000313" key="1">
    <source>
        <dbReference type="EMBL" id="PRP71958.1"/>
    </source>
</evidence>
<comment type="caution">
    <text evidence="1">The sequence shown here is derived from an EMBL/GenBank/DDBJ whole genome shotgun (WGS) entry which is preliminary data.</text>
</comment>
<dbReference type="Proteomes" id="UP000239469">
    <property type="component" value="Unassembled WGS sequence"/>
</dbReference>
<evidence type="ECO:0000313" key="2">
    <source>
        <dbReference type="Proteomes" id="UP000239469"/>
    </source>
</evidence>